<dbReference type="EMBL" id="SNYJ01000014">
    <property type="protein sequence ID" value="TDQ37146.1"/>
    <property type="molecule type" value="Genomic_DNA"/>
</dbReference>
<evidence type="ECO:0000313" key="1">
    <source>
        <dbReference type="EMBL" id="TDQ37146.1"/>
    </source>
</evidence>
<gene>
    <name evidence="1" type="ORF">EV213_11425</name>
</gene>
<dbReference type="AlphaFoldDB" id="A0A4R6TVC5"/>
<comment type="caution">
    <text evidence="1">The sequence shown here is derived from an EMBL/GenBank/DDBJ whole genome shotgun (WGS) entry which is preliminary data.</text>
</comment>
<keyword evidence="2" id="KW-1185">Reference proteome</keyword>
<evidence type="ECO:0000313" key="2">
    <source>
        <dbReference type="Proteomes" id="UP000295632"/>
    </source>
</evidence>
<organism evidence="1 2">
    <name type="scientific">Aureibacillus halotolerans</name>
    <dbReference type="NCBI Taxonomy" id="1508390"/>
    <lineage>
        <taxon>Bacteria</taxon>
        <taxon>Bacillati</taxon>
        <taxon>Bacillota</taxon>
        <taxon>Bacilli</taxon>
        <taxon>Bacillales</taxon>
        <taxon>Bacillaceae</taxon>
        <taxon>Aureibacillus</taxon>
    </lineage>
</organism>
<dbReference type="Proteomes" id="UP000295632">
    <property type="component" value="Unassembled WGS sequence"/>
</dbReference>
<accession>A0A4R6TVC5</accession>
<name>A0A4R6TVC5_9BACI</name>
<sequence length="33" mass="3918">MKEKDVDDRINETIEQGRSFMLTRRGKMPTTAY</sequence>
<proteinExistence type="predicted"/>
<protein>
    <submittedName>
        <fullName evidence="1">Uncharacterized protein</fullName>
    </submittedName>
</protein>
<reference evidence="1 2" key="1">
    <citation type="submission" date="2019-03" db="EMBL/GenBank/DDBJ databases">
        <title>Genomic Encyclopedia of Type Strains, Phase IV (KMG-IV): sequencing the most valuable type-strain genomes for metagenomic binning, comparative biology and taxonomic classification.</title>
        <authorList>
            <person name="Goeker M."/>
        </authorList>
    </citation>
    <scope>NUCLEOTIDE SEQUENCE [LARGE SCALE GENOMIC DNA]</scope>
    <source>
        <strain evidence="1 2">DSM 28697</strain>
    </source>
</reference>